<feature type="region of interest" description="Disordered" evidence="2">
    <location>
        <begin position="1690"/>
        <end position="1813"/>
    </location>
</feature>
<feature type="compositionally biased region" description="Low complexity" evidence="2">
    <location>
        <begin position="3020"/>
        <end position="3030"/>
    </location>
</feature>
<dbReference type="FunFam" id="3.30.720.50:FF:000002">
    <property type="entry name" value="Putative e3 ubiquitin-protein ligase huwe1 isoform x2"/>
    <property type="match status" value="1"/>
</dbReference>
<keyword evidence="1" id="KW-0808">Transferase</keyword>
<dbReference type="FunFam" id="1.10.8.10:FF:000019">
    <property type="entry name" value="Putative e3 ubiquitin-protein ligase huwe1 isoform x2"/>
    <property type="match status" value="1"/>
</dbReference>
<feature type="region of interest" description="Disordered" evidence="2">
    <location>
        <begin position="2738"/>
        <end position="2782"/>
    </location>
</feature>
<name>A0A485PRS8_LYNPA</name>
<feature type="compositionally biased region" description="Polar residues" evidence="2">
    <location>
        <begin position="1617"/>
        <end position="1626"/>
    </location>
</feature>
<dbReference type="Pfam" id="PF06025">
    <property type="entry name" value="DUF913"/>
    <property type="match status" value="1"/>
</dbReference>
<dbReference type="Pfam" id="PF02825">
    <property type="entry name" value="WWE"/>
    <property type="match status" value="1"/>
</dbReference>
<feature type="compositionally biased region" description="Polar residues" evidence="2">
    <location>
        <begin position="3089"/>
        <end position="3104"/>
    </location>
</feature>
<dbReference type="PROSITE" id="PS50918">
    <property type="entry name" value="WWE"/>
    <property type="match status" value="1"/>
</dbReference>
<feature type="compositionally biased region" description="Basic and acidic residues" evidence="2">
    <location>
        <begin position="3105"/>
        <end position="3114"/>
    </location>
</feature>
<dbReference type="PANTHER" id="PTHR34491:SF74">
    <property type="entry name" value="DUF4456 DOMAIN-CONTAINING PROTEIN"/>
    <property type="match status" value="1"/>
</dbReference>
<feature type="compositionally biased region" description="Polar residues" evidence="2">
    <location>
        <begin position="2180"/>
        <end position="2197"/>
    </location>
</feature>
<dbReference type="CDD" id="cd14288">
    <property type="entry name" value="UBA_HUWE1"/>
    <property type="match status" value="1"/>
</dbReference>
<dbReference type="InterPro" id="IPR010314">
    <property type="entry name" value="E3_Ub_ligase_DUF913"/>
</dbReference>
<feature type="compositionally biased region" description="Basic and acidic residues" evidence="2">
    <location>
        <begin position="1033"/>
        <end position="1053"/>
    </location>
</feature>
<evidence type="ECO:0000256" key="2">
    <source>
        <dbReference type="SAM" id="MobiDB-lite"/>
    </source>
</evidence>
<dbReference type="Gene3D" id="1.10.8.10">
    <property type="entry name" value="DNA helicase RuvA subunit, C-terminal domain"/>
    <property type="match status" value="1"/>
</dbReference>
<feature type="compositionally biased region" description="Acidic residues" evidence="2">
    <location>
        <begin position="1648"/>
        <end position="1659"/>
    </location>
</feature>
<dbReference type="SMART" id="SM00165">
    <property type="entry name" value="UBA"/>
    <property type="match status" value="1"/>
</dbReference>
<feature type="compositionally biased region" description="Basic and acidic residues" evidence="2">
    <location>
        <begin position="625"/>
        <end position="636"/>
    </location>
</feature>
<dbReference type="Pfam" id="PF14377">
    <property type="entry name" value="UBM"/>
    <property type="match status" value="3"/>
</dbReference>
<evidence type="ECO:0000313" key="6">
    <source>
        <dbReference type="Proteomes" id="UP000386466"/>
    </source>
</evidence>
<dbReference type="InterPro" id="IPR015940">
    <property type="entry name" value="UBA"/>
</dbReference>
<sequence>MRHQPTLKTDATTAIIKLLEEICNLGRDPKYICQKPSIQKADGTATAPPPRSNHAAEEASSEDEEEEEVQAMQSFNSAQQNETEPNQQVVGTEERIPIPLMDYILNVMKFVESILSNNTTDDHCQEFVTQKGLLPLVTILGLPNLPIDFPTSAACQAVAGVCKSILTLSHEPKVLQEGLLQLDSILSSLEPLHRPIESPGGSVLLRELACAGNVADATLSAQATPLLHALTAAHAYIMMFVHTCRVGQSEIRSISVNQWGSQLGLSVLSKLSQLYCSLVWESTVLLSLCTPNSLPSGCEFGQADMQKLVPKDEKAGTTQGGKRSDGEQDGTAASMDASTQGLLEGIGLDGDTLAPMETDEPTASDSKGKSKITPAMAARIKQIKPLLSASSRLGRALAELFGLLVKLCVGSPVRQRRSHHAASTTTAPTPAARSTASALTKLLTKGLSWQPPPYTPTPRFRLTFFICSVGFTSPMLFDERKYPYHLMLQKFLCSGGHNALFETFNWALSMGGKVPVAEGLEHSDLPDGTGEFLDAWLMLVEKMVNPTTVLESPHSLPAKLPGGVQNFPQFSALRFLVVTQKAAFTCIKNLWNRKPLKVYGGRMAESMLAILCHILRGEPVIRERLSKEKEGSRGEEDTGQEEGGSRREPQVNQQQLQQLMDMGFTREHAMEALLNTSTMEQATEYLLTHPPPIMGGVVRDLSMSEEDQMMRAIAMSLGQDIPMDQRAESPEEVACRKEEEERKAREKQEEEEAKCLEKFQDADPLEQDELHTFTDTMLPGCFHLLDELPDTVYRVCDLIMTAIKRNGADYRDMILKQVVNQVWEAADVLIKAALPLTTSDTKTVSEWISQMATLPQASNLATRILLLTLLFEELKLPCAWVVESSGILNVLIKLLEVVQPCLQAAKEQKEVQTPKWITPVLLLIDFYEKTAISSKRRAQMTKYLQSNNNNWRWFDDRSGRWCSYSASNNSTIDSAWKSGETSVRFTAGRRRYTVQFTTMVQVNEETGNRRPVMLTLLRVPRLNKNSKNSNGQELEKTLEESKEMDIKRKENKPSDTPLALESTNTEKETSLEETKIGEILIQGLTEDMVTVLIRACVSMLGVPVDPDTLHATLRLCLRLTRDHKYAMMFAELKSTRMILNLTQSSGFNGFTPLVTLLLRHIIEDPCTLRHTMEKVVRSAATSGAGSTTSGVVSGSLGSREINYILRVLGPAACRNPDIFTEVANCCIRIALPAPRGSGTASDDEFENLRIKGPNAVQLVKTTPLKPSPLPVIPDTIKEVIYDMLNALAAYHAPEEAEKSDPKPGGMTQEVGQLLQDMGDDVYQQYRSLTRQGSDFDAQSGFSINSQVFAADGTSTETSTSGTSQGEASTPEESRDGKKDKEGDRASEEGKQKGKGSKPLMPTSTILRLLAELVRSYVGIATLIANYSYTVGQSELIKEDCSVLAFVLDHLLPHTQNAEDKDTPALARLFLASLAAAGSGTDAQVALVNEVKAALGRALAMAESTEKHARLQAVMCIISTIMESCPSTSSFYSSATAKTQHNGMNNIIRLFLKKGLVNDLARVPHSLDLSSPNMANTVNAALKPLETLSRIVNQPSSLFGSKSASSKSKSEQDAQGAAQDSNSNQQDPGEPGEAEVQEEDHDVTQTEVADGDIMDGEAETDSVVIAGQPEVLSSQEMQVENELEDLIDELLERDGGSGNSTIIVSRSGEDESQEDVLMDEAPSNLSQASTLQANREDSMNILDPEDEEEHTQEEDSSGSNEDEDDSQDEEEEEEEDEEDDQEDDEGEEGDEDDDDDGSEMELDEDYPDMNASPLVRFERFDREDDLIIEFDNMFSSATDIPPSPGNIPTTHPLMVRHADHSSLTLGSGSSTTRLTQGIGRSQRTLRQLTANTGHTIHVHYPGNRQPNPPLILQRLLGPSAAADILQLSSSLPLQSRGRARLLVGNDDVHIIARSDDELLDDFFHDQSTATSQAGTLSSIPTALTRWTEECKVLDAESMHDCVSVVKVPIVNHLEFLRDEELEERREKRRKQLAEEETKITDKGKEDKENRDQSAQCTASKTSDSTEQNLSDGTPMPDSYPTTPSSTDAATSESKETLVALQPSQQQTLPPPPALGDIPQELQSPAGEGASSTQLLMPVEPEELGPTRPSGEAETTQMELSPAPTITSLSPERAEDSDALTAVSSQLEGSPMDTSSLASCTLEEAVGDTSAAGSSEQPTVGSSTPGDAPPVVTEVQGRGDGSGEPAPPPEDSSPPASSESSSTRDSAVAISGADSRGILEEPLPSTSSEEEDPLAGISLPEGVDPSFLAALPDDIRREVLQNQLGIRPPTRTAPSANNSAPAVVGNPGVTEVSPEFLAALPPAIQEEVLAQQRAEQQRRELAQNASSDTPMDPVTFIQTLPSDLRRSVLEDMEDSVLAVMPPDIAAEAQALRREQEARQRQLMHERLFGHSSTSALSAILRSPAFTSRLSGNRGVQYTRLAVQRGGTFQMGGSSSHNRPSGSNVDTLLRLRGRLLLDHEALSCLLVLLFVDEPKLNTSRLHRVLRNLCYHAQTRHWVIRSLLSILQRSSESELCIETPKLSSGEEKGKKSSKSCGSSSHEHRPLDLLHKMESKSSNQLSWLSVSMDAALGCRTNIFQIQRSGGRKHTEKHASSGSTVHIHPQAAPVVCRHVLDTLIQLAKVFPSHFTQQRTKETNCESDRERGSKQACSPCSSQSTSSGICTDFWDLLVKLDNMNVSRKENKVSEAQANSGSSASSTTVATSTTSTTTTTAASSTPTPPAATTPVTSAPALVIATAISTIAVAASTTVTTPTTATTTVSTSTTTKASKSPAKVGDGGSSSADFKMVSSGLTENQLQLSVEVLTSHSCSEEGLEDAANVLLQLSRGDPATRDTVLKLLLNGARHLGYTLCKQIGTLLAELREYNLEQQRRAQCETLSPDGLPEEQPQTTKLKGKMQSRFDMAENVVIVASQKRPLGGRELQLPSMSMLTSKTSTQKFFLRVLQVIIQLRDDTRRANKKAKQTGRLGSSGLGSASSIQAAVRQLEAEADAIIQMVREGQRARRQQQAATSESSQSEASVRREESPMDVDQPSPGAQDTPSIGSDGTSQGEKEKEERPPELPLLSEQLSLDELWDMLGECLKELEESHDQHAVLGELWPLGQGPNPLICSGPFLRA</sequence>
<dbReference type="InterPro" id="IPR041918">
    <property type="entry name" value="UBA_HUWE1"/>
</dbReference>
<dbReference type="Proteomes" id="UP000386466">
    <property type="component" value="Unassembled WGS sequence"/>
</dbReference>
<feature type="region of interest" description="Disordered" evidence="2">
    <location>
        <begin position="730"/>
        <end position="749"/>
    </location>
</feature>
<feature type="compositionally biased region" description="Low complexity" evidence="2">
    <location>
        <begin position="2707"/>
        <end position="2716"/>
    </location>
</feature>
<dbReference type="SUPFAM" id="SSF46934">
    <property type="entry name" value="UBA-like"/>
    <property type="match status" value="1"/>
</dbReference>
<feature type="region of interest" description="Disordered" evidence="2">
    <location>
        <begin position="2369"/>
        <end position="2392"/>
    </location>
</feature>
<dbReference type="InterPro" id="IPR037197">
    <property type="entry name" value="WWE_dom_sf"/>
</dbReference>
<feature type="compositionally biased region" description="Acidic residues" evidence="2">
    <location>
        <begin position="1629"/>
        <end position="1640"/>
    </location>
</feature>
<feature type="region of interest" description="Disordered" evidence="2">
    <location>
        <begin position="312"/>
        <end position="334"/>
    </location>
</feature>
<feature type="domain" description="UBA" evidence="3">
    <location>
        <begin position="650"/>
        <end position="689"/>
    </location>
</feature>
<protein>
    <submittedName>
        <fullName evidence="5">E3 ubiquitin-protein ligase</fullName>
    </submittedName>
</protein>
<feature type="compositionally biased region" description="Polar residues" evidence="2">
    <location>
        <begin position="1023"/>
        <end position="1032"/>
    </location>
</feature>
<evidence type="ECO:0000256" key="1">
    <source>
        <dbReference type="ARBA" id="ARBA00022679"/>
    </source>
</evidence>
<gene>
    <name evidence="5" type="ORF">LYPA_23C012552</name>
</gene>
<feature type="region of interest" description="Disordered" evidence="2">
    <location>
        <begin position="2808"/>
        <end position="2838"/>
    </location>
</feature>
<feature type="domain" description="WWE" evidence="4">
    <location>
        <begin position="937"/>
        <end position="1014"/>
    </location>
</feature>
<feature type="region of interest" description="Disordered" evidence="2">
    <location>
        <begin position="2576"/>
        <end position="2600"/>
    </location>
</feature>
<dbReference type="InterPro" id="IPR004170">
    <property type="entry name" value="WWE_dom"/>
</dbReference>
<feature type="region of interest" description="Disordered" evidence="2">
    <location>
        <begin position="625"/>
        <end position="654"/>
    </location>
</feature>
<dbReference type="Pfam" id="PF22562">
    <property type="entry name" value="UBA_7"/>
    <property type="match status" value="1"/>
</dbReference>
<feature type="region of interest" description="Disordered" evidence="2">
    <location>
        <begin position="1596"/>
        <end position="1676"/>
    </location>
</feature>
<feature type="compositionally biased region" description="Basic and acidic residues" evidence="2">
    <location>
        <begin position="2028"/>
        <end position="2050"/>
    </location>
</feature>
<feature type="region of interest" description="Disordered" evidence="2">
    <location>
        <begin position="37"/>
        <end position="92"/>
    </location>
</feature>
<feature type="compositionally biased region" description="Polar residues" evidence="2">
    <location>
        <begin position="1722"/>
        <end position="1732"/>
    </location>
</feature>
<feature type="compositionally biased region" description="Low complexity" evidence="2">
    <location>
        <begin position="3060"/>
        <end position="3073"/>
    </location>
</feature>
<organism evidence="5 6">
    <name type="scientific">Lynx pardinus</name>
    <name type="common">Iberian lynx</name>
    <name type="synonym">Felis pardina</name>
    <dbReference type="NCBI Taxonomy" id="191816"/>
    <lineage>
        <taxon>Eukaryota</taxon>
        <taxon>Metazoa</taxon>
        <taxon>Chordata</taxon>
        <taxon>Craniata</taxon>
        <taxon>Vertebrata</taxon>
        <taxon>Euteleostomi</taxon>
        <taxon>Mammalia</taxon>
        <taxon>Eutheria</taxon>
        <taxon>Laurasiatheria</taxon>
        <taxon>Carnivora</taxon>
        <taxon>Feliformia</taxon>
        <taxon>Felidae</taxon>
        <taxon>Felinae</taxon>
        <taxon>Lynx</taxon>
    </lineage>
</organism>
<feature type="compositionally biased region" description="Low complexity" evidence="2">
    <location>
        <begin position="2251"/>
        <end position="2265"/>
    </location>
</feature>
<dbReference type="PROSITE" id="PS50030">
    <property type="entry name" value="UBA"/>
    <property type="match status" value="1"/>
</dbReference>
<feature type="compositionally biased region" description="Low complexity" evidence="2">
    <location>
        <begin position="2808"/>
        <end position="2831"/>
    </location>
</feature>
<feature type="compositionally biased region" description="Polar residues" evidence="2">
    <location>
        <begin position="2151"/>
        <end position="2168"/>
    </location>
</feature>
<dbReference type="SUPFAM" id="SSF117839">
    <property type="entry name" value="WWE domain"/>
    <property type="match status" value="1"/>
</dbReference>
<reference evidence="5 6" key="1">
    <citation type="submission" date="2019-01" db="EMBL/GenBank/DDBJ databases">
        <authorList>
            <person name="Alioto T."/>
            <person name="Alioto T."/>
        </authorList>
    </citation>
    <scope>NUCLEOTIDE SEQUENCE [LARGE SCALE GENOMIC DNA]</scope>
</reference>
<feature type="region of interest" description="Disordered" evidence="2">
    <location>
        <begin position="1351"/>
        <end position="1399"/>
    </location>
</feature>
<dbReference type="InterPro" id="IPR009060">
    <property type="entry name" value="UBA-like_sf"/>
</dbReference>
<feature type="region of interest" description="Disordered" evidence="2">
    <location>
        <begin position="348"/>
        <end position="371"/>
    </location>
</feature>
<dbReference type="GO" id="GO:0016740">
    <property type="term" value="F:transferase activity"/>
    <property type="evidence" value="ECO:0007669"/>
    <property type="project" value="UniProtKB-KW"/>
</dbReference>
<feature type="compositionally biased region" description="Acidic residues" evidence="2">
    <location>
        <begin position="59"/>
        <end position="69"/>
    </location>
</feature>
<feature type="compositionally biased region" description="Basic and acidic residues" evidence="2">
    <location>
        <begin position="1371"/>
        <end position="1391"/>
    </location>
</feature>
<proteinExistence type="predicted"/>
<feature type="compositionally biased region" description="Low complexity" evidence="2">
    <location>
        <begin position="2072"/>
        <end position="2090"/>
    </location>
</feature>
<feature type="compositionally biased region" description="Polar residues" evidence="2">
    <location>
        <begin position="2051"/>
        <end position="2070"/>
    </location>
</feature>
<feature type="compositionally biased region" description="Low complexity" evidence="2">
    <location>
        <begin position="2750"/>
        <end position="2773"/>
    </location>
</feature>
<feature type="compositionally biased region" description="Low complexity" evidence="2">
    <location>
        <begin position="1352"/>
        <end position="1368"/>
    </location>
</feature>
<dbReference type="InterPro" id="IPR025527">
    <property type="entry name" value="HUWE1/Rev1_UBM"/>
</dbReference>
<feature type="compositionally biased region" description="Polar residues" evidence="2">
    <location>
        <begin position="71"/>
        <end position="90"/>
    </location>
</feature>
<evidence type="ECO:0000259" key="3">
    <source>
        <dbReference type="PROSITE" id="PS50030"/>
    </source>
</evidence>
<dbReference type="PANTHER" id="PTHR34491">
    <property type="entry name" value="A-TYPE INCLUSION PROTEIN, PUTATIVE-RELATED"/>
    <property type="match status" value="1"/>
</dbReference>
<feature type="compositionally biased region" description="Polar residues" evidence="2">
    <location>
        <begin position="2209"/>
        <end position="2223"/>
    </location>
</feature>
<feature type="region of interest" description="Disordered" evidence="2">
    <location>
        <begin position="3053"/>
        <end position="3120"/>
    </location>
</feature>
<feature type="region of interest" description="Disordered" evidence="2">
    <location>
        <begin position="2028"/>
        <end position="2303"/>
    </location>
</feature>
<accession>A0A485PRS8</accession>
<dbReference type="Gene3D" id="3.30.720.50">
    <property type="match status" value="1"/>
</dbReference>
<feature type="region of interest" description="Disordered" evidence="2">
    <location>
        <begin position="1023"/>
        <end position="1069"/>
    </location>
</feature>
<feature type="compositionally biased region" description="Low complexity" evidence="2">
    <location>
        <begin position="1596"/>
        <end position="1606"/>
    </location>
</feature>
<dbReference type="Gene3D" id="6.10.250.1630">
    <property type="match status" value="1"/>
</dbReference>
<feature type="compositionally biased region" description="Basic and acidic residues" evidence="2">
    <location>
        <begin position="2688"/>
        <end position="2702"/>
    </location>
</feature>
<evidence type="ECO:0000313" key="5">
    <source>
        <dbReference type="EMBL" id="VFV46719.1"/>
    </source>
</evidence>
<dbReference type="EMBL" id="CAAGRJ010039222">
    <property type="protein sequence ID" value="VFV46719.1"/>
    <property type="molecule type" value="Genomic_DNA"/>
</dbReference>
<feature type="compositionally biased region" description="Acidic residues" evidence="2">
    <location>
        <begin position="1742"/>
        <end position="1806"/>
    </location>
</feature>
<keyword evidence="6" id="KW-1185">Reference proteome</keyword>
<feature type="region of interest" description="Disordered" evidence="2">
    <location>
        <begin position="3009"/>
        <end position="3030"/>
    </location>
</feature>
<feature type="region of interest" description="Disordered" evidence="2">
    <location>
        <begin position="2685"/>
        <end position="2716"/>
    </location>
</feature>
<evidence type="ECO:0000259" key="4">
    <source>
        <dbReference type="PROSITE" id="PS50918"/>
    </source>
</evidence>